<dbReference type="Proteomes" id="UP000185608">
    <property type="component" value="Chromosome"/>
</dbReference>
<dbReference type="InterPro" id="IPR013783">
    <property type="entry name" value="Ig-like_fold"/>
</dbReference>
<dbReference type="STRING" id="1873524.HSR6_0718"/>
<evidence type="ECO:0000256" key="1">
    <source>
        <dbReference type="SAM" id="Phobius"/>
    </source>
</evidence>
<organism evidence="2 3">
    <name type="scientific">Halodesulfurarchaeum formicicum</name>
    <dbReference type="NCBI Taxonomy" id="1873524"/>
    <lineage>
        <taxon>Archaea</taxon>
        <taxon>Methanobacteriati</taxon>
        <taxon>Methanobacteriota</taxon>
        <taxon>Stenosarchaea group</taxon>
        <taxon>Halobacteria</taxon>
        <taxon>Halobacteriales</taxon>
        <taxon>Halobacteriaceae</taxon>
        <taxon>Halodesulfurarchaeum</taxon>
    </lineage>
</organism>
<keyword evidence="1" id="KW-0812">Transmembrane</keyword>
<dbReference type="EMBL" id="CP016070">
    <property type="protein sequence ID" value="AOW79884.1"/>
    <property type="molecule type" value="Genomic_DNA"/>
</dbReference>
<keyword evidence="1" id="KW-1133">Transmembrane helix</keyword>
<dbReference type="KEGG" id="halh:HTSR_0692"/>
<name>A0A1D8S3F2_9EURY</name>
<dbReference type="Gene3D" id="2.60.40.10">
    <property type="entry name" value="Immunoglobulins"/>
    <property type="match status" value="1"/>
</dbReference>
<protein>
    <recommendedName>
        <fullName evidence="4">CARDB domain-containing protein</fullName>
    </recommendedName>
</protein>
<feature type="transmembrane region" description="Helical" evidence="1">
    <location>
        <begin position="448"/>
        <end position="467"/>
    </location>
</feature>
<keyword evidence="1" id="KW-0472">Membrane</keyword>
<proteinExistence type="predicted"/>
<reference evidence="2 3" key="1">
    <citation type="submission" date="2016-06" db="EMBL/GenBank/DDBJ databases">
        <title>Discovery of anaerobic lithoheterotrophic haloarchaeon capable of sulfur respiration by hydrogen and formate.</title>
        <authorList>
            <person name="Sorokin D.Y."/>
            <person name="Kublanov I.V."/>
            <person name="Roman P."/>
            <person name="Sinninghe Damste J.S."/>
            <person name="Golyshin P.N."/>
            <person name="Rojo D."/>
            <person name="Ciordia S."/>
            <person name="Mena Md.C."/>
            <person name="Ferrer M."/>
            <person name="Smedile F."/>
            <person name="Messina E."/>
            <person name="La Cono V."/>
            <person name="Yakimov M.M."/>
        </authorList>
    </citation>
    <scope>NUCLEOTIDE SEQUENCE [LARGE SCALE GENOMIC DNA]</scope>
    <source>
        <strain evidence="2 3">HTSR1</strain>
    </source>
</reference>
<dbReference type="PANTHER" id="PTHR35902">
    <property type="entry name" value="S-LAYER DOMAIN-LIKE PROTEIN-RELATED"/>
    <property type="match status" value="1"/>
</dbReference>
<dbReference type="AlphaFoldDB" id="A0A1D8S3F2"/>
<sequence length="471" mass="49328">MIIAAVTVAVPASGSISNLAIESATPTVEDPAPGERFSVSVTIANYDDMAAFEVTDVYIRDAGRANEHARVEDVGTVRPGGSLTVPISLSFEDSGTRDLRVHTRVENESGDHRSVSYPLTIDVEPPDEAVLSIDDIDAVAGQEEQVNVTVSNGEDRPLSNVRLELGGDAIVDNAERVTASLGAGTQAVHRYDLTFAESGSQTVTGTVTYRTADGQTRSVDRSMTVDVEPARTDPELTLTPIQSPDGPALEATLVQYGNAELRDVELRAVRNGRILARSVLDDVPATESRTATFDGATLGSGNLTVVASYTASGTDRTIEASRDYQPTDTAAITLSGVEVTREGTIVTLRGDAANVGSNDLESVRVAVEPAAGVSPSSPSRDYFIGGIEASEFGTFELTANVTDSAGSVPIRVAYSAGGEQFETREFVELDDGAGDSDAEDQSGTGGLGLLRLGIVGLVGALIGAALYRWRT</sequence>
<gene>
    <name evidence="2" type="ORF">HTSR_0692</name>
</gene>
<evidence type="ECO:0000313" key="2">
    <source>
        <dbReference type="EMBL" id="AOW79884.1"/>
    </source>
</evidence>
<accession>A0A1D8S3F2</accession>
<dbReference type="PANTHER" id="PTHR35902:SF6">
    <property type="entry name" value="CONSERVED WITHIN P. AEROPHILUM"/>
    <property type="match status" value="1"/>
</dbReference>
<evidence type="ECO:0000313" key="3">
    <source>
        <dbReference type="Proteomes" id="UP000185608"/>
    </source>
</evidence>
<evidence type="ECO:0008006" key="4">
    <source>
        <dbReference type="Google" id="ProtNLM"/>
    </source>
</evidence>